<evidence type="ECO:0000313" key="5">
    <source>
        <dbReference type="Proteomes" id="UP000266723"/>
    </source>
</evidence>
<reference evidence="4 5" key="1">
    <citation type="journal article" date="2020" name="BMC Genomics">
        <title>Intraspecific diversification of the crop wild relative Brassica cretica Lam. using demographic model selection.</title>
        <authorList>
            <person name="Kioukis A."/>
            <person name="Michalopoulou V.A."/>
            <person name="Briers L."/>
            <person name="Pirintsos S."/>
            <person name="Studholme D.J."/>
            <person name="Pavlidis P."/>
            <person name="Sarris P.F."/>
        </authorList>
    </citation>
    <scope>NUCLEOTIDE SEQUENCE [LARGE SCALE GENOMIC DNA]</scope>
    <source>
        <strain evidence="5">cv. PFS-1207/04</strain>
    </source>
</reference>
<name>A0ABQ7DTQ0_BRACR</name>
<keyword evidence="1" id="KW-0833">Ubl conjugation pathway</keyword>
<keyword evidence="2" id="KW-0378">Hydrolase</keyword>
<organism evidence="4 5">
    <name type="scientific">Brassica cretica</name>
    <name type="common">Mustard</name>
    <dbReference type="NCBI Taxonomy" id="69181"/>
    <lineage>
        <taxon>Eukaryota</taxon>
        <taxon>Viridiplantae</taxon>
        <taxon>Streptophyta</taxon>
        <taxon>Embryophyta</taxon>
        <taxon>Tracheophyta</taxon>
        <taxon>Spermatophyta</taxon>
        <taxon>Magnoliopsida</taxon>
        <taxon>eudicotyledons</taxon>
        <taxon>Gunneridae</taxon>
        <taxon>Pentapetalae</taxon>
        <taxon>rosids</taxon>
        <taxon>malvids</taxon>
        <taxon>Brassicales</taxon>
        <taxon>Brassicaceae</taxon>
        <taxon>Brassiceae</taxon>
        <taxon>Brassica</taxon>
    </lineage>
</organism>
<dbReference type="InterPro" id="IPR052398">
    <property type="entry name" value="Ubiquitin_hydrolase_53/54"/>
</dbReference>
<dbReference type="Proteomes" id="UP000266723">
    <property type="component" value="Unassembled WGS sequence"/>
</dbReference>
<dbReference type="PANTHER" id="PTHR22975">
    <property type="entry name" value="UBIQUITIN SPECIFIC PROTEINASE"/>
    <property type="match status" value="1"/>
</dbReference>
<protein>
    <recommendedName>
        <fullName evidence="3">DUF629 domain-containing protein</fullName>
    </recommendedName>
</protein>
<sequence length="495" mass="57479">MASSEKIGATDEEKIVDAYTQAEVFLHEGDYVKVLEITEATISVHGANPSCYRHHLLQGDSMMDSKLCTCLRALMLRLCPDRDDLKPNCTWHILETHVQKFQPRSSSRPRRLDECFASMIRCGNWEPVDTAEAINLIKDKIERKEKLVYVNGWSCDWPIATDETRKDMLRQFGHVLKDYSENDIMPRSVWDWLMVYAEENVKLPEVPGDYLDKCKFFKSPQCLCFLEEKNIEYLLEYVRELSTDLRTGEHRDYDDVGTVKTFKSSGIYDHVIPKGDEIVSWLLDCPPIDAEFVSQVAEGTQNLEIWLAALRIVRSTARKEESYYTKRDKLLTYDKMLGEAEALCDKEDKWRNAYQRSRYALVLRRKCEKRCFVSVVKDILEGAATPRFGELDDKEFTDGTSELFTTVQNDAVRRNLWKLRNSLNNKVISIDAKILLNEWTYKKLHEFARLSVIENRLVVIPFVKLYLQDKLRSMLKTHKRKITTGAGASAKKAHR</sequence>
<accession>A0ABQ7DTQ0</accession>
<dbReference type="EMBL" id="QGKV02000649">
    <property type="protein sequence ID" value="KAF3580711.1"/>
    <property type="molecule type" value="Genomic_DNA"/>
</dbReference>
<comment type="caution">
    <text evidence="4">The sequence shown here is derived from an EMBL/GenBank/DDBJ whole genome shotgun (WGS) entry which is preliminary data.</text>
</comment>
<keyword evidence="5" id="KW-1185">Reference proteome</keyword>
<gene>
    <name evidence="4" type="ORF">DY000_02029590</name>
</gene>
<evidence type="ECO:0000259" key="3">
    <source>
        <dbReference type="Pfam" id="PF04780"/>
    </source>
</evidence>
<proteinExistence type="predicted"/>
<evidence type="ECO:0000313" key="4">
    <source>
        <dbReference type="EMBL" id="KAF3580711.1"/>
    </source>
</evidence>
<feature type="domain" description="DUF629" evidence="3">
    <location>
        <begin position="77"/>
        <end position="249"/>
    </location>
</feature>
<evidence type="ECO:0000256" key="1">
    <source>
        <dbReference type="ARBA" id="ARBA00022786"/>
    </source>
</evidence>
<evidence type="ECO:0000256" key="2">
    <source>
        <dbReference type="ARBA" id="ARBA00022801"/>
    </source>
</evidence>
<dbReference type="InterPro" id="IPR006865">
    <property type="entry name" value="DUF629"/>
</dbReference>
<dbReference type="Pfam" id="PF04780">
    <property type="entry name" value="DUF629"/>
    <property type="match status" value="1"/>
</dbReference>
<dbReference type="PANTHER" id="PTHR22975:SF24">
    <property type="entry name" value="CARBOXYL-TERMINAL HYDROLASE-LIKE PROTEIN, PUTATIVE (DUF627 AND DUF629)-RELATED"/>
    <property type="match status" value="1"/>
</dbReference>